<feature type="transmembrane region" description="Helical" evidence="1">
    <location>
        <begin position="133"/>
        <end position="157"/>
    </location>
</feature>
<name>A0A812BHZ5_ACAPH</name>
<keyword evidence="1" id="KW-0472">Membrane</keyword>
<evidence type="ECO:0000313" key="3">
    <source>
        <dbReference type="Proteomes" id="UP000597762"/>
    </source>
</evidence>
<sequence>MHQGSHSILLLLDSSLNSFTLCSFLFHPSFSSISSLSSELMYKTHTNLLPPCSPPPSSLLSSSPPPCSPPPSSLLSSSLLLALLLPPPCSSSLLLALLLPPPCSPPPSSLLSSSLLLALLLPPPCSPPPSSLLSSLFSLCLFFSSFPLFFSSFLISFSSLNCSPGFILFFCFCLLALFNNLKYLPFFFTFLSHFQHEGDRVHSSLSRSPPHLYATVTSSIASPSGLSPVRDKYLVPHDSDSLFVF</sequence>
<dbReference type="EMBL" id="CAHIKZ030000688">
    <property type="protein sequence ID" value="CAE1233615.1"/>
    <property type="molecule type" value="Genomic_DNA"/>
</dbReference>
<comment type="caution">
    <text evidence="2">The sequence shown here is derived from an EMBL/GenBank/DDBJ whole genome shotgun (WGS) entry which is preliminary data.</text>
</comment>
<accession>A0A812BHZ5</accession>
<organism evidence="2 3">
    <name type="scientific">Acanthosepion pharaonis</name>
    <name type="common">Pharaoh cuttlefish</name>
    <name type="synonym">Sepia pharaonis</name>
    <dbReference type="NCBI Taxonomy" id="158019"/>
    <lineage>
        <taxon>Eukaryota</taxon>
        <taxon>Metazoa</taxon>
        <taxon>Spiralia</taxon>
        <taxon>Lophotrochozoa</taxon>
        <taxon>Mollusca</taxon>
        <taxon>Cephalopoda</taxon>
        <taxon>Coleoidea</taxon>
        <taxon>Decapodiformes</taxon>
        <taxon>Sepiida</taxon>
        <taxon>Sepiina</taxon>
        <taxon>Sepiidae</taxon>
        <taxon>Acanthosepion</taxon>
    </lineage>
</organism>
<proteinExistence type="predicted"/>
<reference evidence="2" key="1">
    <citation type="submission" date="2021-01" db="EMBL/GenBank/DDBJ databases">
        <authorList>
            <person name="Li R."/>
            <person name="Bekaert M."/>
        </authorList>
    </citation>
    <scope>NUCLEOTIDE SEQUENCE</scope>
    <source>
        <strain evidence="2">Farmed</strain>
    </source>
</reference>
<keyword evidence="1" id="KW-0812">Transmembrane</keyword>
<gene>
    <name evidence="2" type="ORF">SPHA_19026</name>
</gene>
<evidence type="ECO:0000313" key="2">
    <source>
        <dbReference type="EMBL" id="CAE1233615.1"/>
    </source>
</evidence>
<dbReference type="Proteomes" id="UP000597762">
    <property type="component" value="Unassembled WGS sequence"/>
</dbReference>
<keyword evidence="3" id="KW-1185">Reference proteome</keyword>
<feature type="transmembrane region" description="Helical" evidence="1">
    <location>
        <begin position="163"/>
        <end position="181"/>
    </location>
</feature>
<evidence type="ECO:0000256" key="1">
    <source>
        <dbReference type="SAM" id="Phobius"/>
    </source>
</evidence>
<protein>
    <submittedName>
        <fullName evidence="2">Uncharacterized protein</fullName>
    </submittedName>
</protein>
<dbReference type="AlphaFoldDB" id="A0A812BHZ5"/>
<keyword evidence="1" id="KW-1133">Transmembrane helix</keyword>